<dbReference type="GO" id="GO:0000156">
    <property type="term" value="F:phosphorelay response regulator activity"/>
    <property type="evidence" value="ECO:0007669"/>
    <property type="project" value="InterPro"/>
</dbReference>
<reference evidence="4" key="2">
    <citation type="journal article" date="2024" name="Antonie Van Leeuwenhoek">
        <title>Roseihalotalea indica gen. nov., sp. nov., a halophilic Bacteroidetes from mesopelagic Southwest Indian Ocean with higher carbohydrate metabolic potential.</title>
        <authorList>
            <person name="Chen B."/>
            <person name="Zhang M."/>
            <person name="Lin D."/>
            <person name="Ye J."/>
            <person name="Tang K."/>
        </authorList>
    </citation>
    <scope>NUCLEOTIDE SEQUENCE</scope>
    <source>
        <strain evidence="4">TK19036</strain>
    </source>
</reference>
<dbReference type="InterPro" id="IPR007492">
    <property type="entry name" value="LytTR_DNA-bd_dom"/>
</dbReference>
<feature type="domain" description="HTH LytTR-type" evidence="3">
    <location>
        <begin position="140"/>
        <end position="238"/>
    </location>
</feature>
<dbReference type="SMART" id="SM00850">
    <property type="entry name" value="LytTR"/>
    <property type="match status" value="1"/>
</dbReference>
<dbReference type="Gene3D" id="3.40.50.2300">
    <property type="match status" value="1"/>
</dbReference>
<dbReference type="PANTHER" id="PTHR37299">
    <property type="entry name" value="TRANSCRIPTIONAL REGULATOR-RELATED"/>
    <property type="match status" value="1"/>
</dbReference>
<dbReference type="InterPro" id="IPR011006">
    <property type="entry name" value="CheY-like_superfamily"/>
</dbReference>
<evidence type="ECO:0000256" key="1">
    <source>
        <dbReference type="PROSITE-ProRule" id="PRU00169"/>
    </source>
</evidence>
<dbReference type="InterPro" id="IPR046947">
    <property type="entry name" value="LytR-like"/>
</dbReference>
<dbReference type="GO" id="GO:0003677">
    <property type="term" value="F:DNA binding"/>
    <property type="evidence" value="ECO:0007669"/>
    <property type="project" value="UniProtKB-KW"/>
</dbReference>
<dbReference type="Pfam" id="PF00072">
    <property type="entry name" value="Response_reg"/>
    <property type="match status" value="1"/>
</dbReference>
<dbReference type="Pfam" id="PF04397">
    <property type="entry name" value="LytTR"/>
    <property type="match status" value="1"/>
</dbReference>
<dbReference type="SMART" id="SM00448">
    <property type="entry name" value="REC"/>
    <property type="match status" value="1"/>
</dbReference>
<gene>
    <name evidence="4" type="ORF">K4G66_06960</name>
</gene>
<name>A0AA49JHK9_9BACT</name>
<keyword evidence="1" id="KW-0597">Phosphoprotein</keyword>
<sequence>MASDKKLNCAIVDDDAMTLKIIESLVKKTDSLQLVGAFQDPVAAANTLQQQPVDLLFLDVEMPGMTGLELIKTLHPKPQIIIISSKKEYALDAFDYQVTDYLLKPVAGYARFLQAVQRAQEKHEQEAPSPKPSIGKQKEIYLKVDSLLVKFDLKDIHWIEAFGDYVRVKTPDKLHTVYATLKSVEDVLPSEEFIRIHRSYIVRVDKIVNIDQNNLQVEKKILPVSQSYRKKLLEKITTL</sequence>
<dbReference type="InterPro" id="IPR001789">
    <property type="entry name" value="Sig_transdc_resp-reg_receiver"/>
</dbReference>
<reference evidence="4" key="1">
    <citation type="journal article" date="2023" name="Comput. Struct. Biotechnol. J.">
        <title>Discovery of a novel marine Bacteroidetes with a rich repertoire of carbohydrate-active enzymes.</title>
        <authorList>
            <person name="Chen B."/>
            <person name="Liu G."/>
            <person name="Chen Q."/>
            <person name="Wang H."/>
            <person name="Liu L."/>
            <person name="Tang K."/>
        </authorList>
    </citation>
    <scope>NUCLEOTIDE SEQUENCE</scope>
    <source>
        <strain evidence="4">TK19036</strain>
    </source>
</reference>
<dbReference type="Gene3D" id="2.40.50.1020">
    <property type="entry name" value="LytTr DNA-binding domain"/>
    <property type="match status" value="1"/>
</dbReference>
<dbReference type="PANTHER" id="PTHR37299:SF1">
    <property type="entry name" value="STAGE 0 SPORULATION PROTEIN A HOMOLOG"/>
    <property type="match status" value="1"/>
</dbReference>
<organism evidence="4">
    <name type="scientific">Roseihalotalea indica</name>
    <dbReference type="NCBI Taxonomy" id="2867963"/>
    <lineage>
        <taxon>Bacteria</taxon>
        <taxon>Pseudomonadati</taxon>
        <taxon>Bacteroidota</taxon>
        <taxon>Cytophagia</taxon>
        <taxon>Cytophagales</taxon>
        <taxon>Catalimonadaceae</taxon>
        <taxon>Roseihalotalea</taxon>
    </lineage>
</organism>
<feature type="modified residue" description="4-aspartylphosphate" evidence="1">
    <location>
        <position position="59"/>
    </location>
</feature>
<evidence type="ECO:0000313" key="4">
    <source>
        <dbReference type="EMBL" id="WKN38440.1"/>
    </source>
</evidence>
<dbReference type="AlphaFoldDB" id="A0AA49JHK9"/>
<proteinExistence type="predicted"/>
<evidence type="ECO:0000259" key="3">
    <source>
        <dbReference type="PROSITE" id="PS50930"/>
    </source>
</evidence>
<dbReference type="SUPFAM" id="SSF52172">
    <property type="entry name" value="CheY-like"/>
    <property type="match status" value="1"/>
</dbReference>
<accession>A0AA49JHK9</accession>
<dbReference type="PROSITE" id="PS50110">
    <property type="entry name" value="RESPONSE_REGULATORY"/>
    <property type="match status" value="1"/>
</dbReference>
<dbReference type="PROSITE" id="PS50930">
    <property type="entry name" value="HTH_LYTTR"/>
    <property type="match status" value="1"/>
</dbReference>
<evidence type="ECO:0000259" key="2">
    <source>
        <dbReference type="PROSITE" id="PS50110"/>
    </source>
</evidence>
<keyword evidence="4" id="KW-0238">DNA-binding</keyword>
<dbReference type="EMBL" id="CP120682">
    <property type="protein sequence ID" value="WKN38440.1"/>
    <property type="molecule type" value="Genomic_DNA"/>
</dbReference>
<feature type="domain" description="Response regulatory" evidence="2">
    <location>
        <begin position="8"/>
        <end position="119"/>
    </location>
</feature>
<protein>
    <submittedName>
        <fullName evidence="4">LytTR family DNA-binding domain-containing protein</fullName>
    </submittedName>
</protein>